<reference evidence="10 12" key="1">
    <citation type="journal article" date="2008" name="Science">
        <title>The Physcomitrella genome reveals evolutionary insights into the conquest of land by plants.</title>
        <authorList>
            <person name="Rensing S."/>
            <person name="Lang D."/>
            <person name="Zimmer A."/>
            <person name="Terry A."/>
            <person name="Salamov A."/>
            <person name="Shapiro H."/>
            <person name="Nishiyama T."/>
            <person name="Perroud P.-F."/>
            <person name="Lindquist E."/>
            <person name="Kamisugi Y."/>
            <person name="Tanahashi T."/>
            <person name="Sakakibara K."/>
            <person name="Fujita T."/>
            <person name="Oishi K."/>
            <person name="Shin-I T."/>
            <person name="Kuroki Y."/>
            <person name="Toyoda A."/>
            <person name="Suzuki Y."/>
            <person name="Hashimoto A."/>
            <person name="Yamaguchi K."/>
            <person name="Sugano A."/>
            <person name="Kohara Y."/>
            <person name="Fujiyama A."/>
            <person name="Anterola A."/>
            <person name="Aoki S."/>
            <person name="Ashton N."/>
            <person name="Barbazuk W.B."/>
            <person name="Barker E."/>
            <person name="Bennetzen J."/>
            <person name="Bezanilla M."/>
            <person name="Blankenship R."/>
            <person name="Cho S.H."/>
            <person name="Dutcher S."/>
            <person name="Estelle M."/>
            <person name="Fawcett J.A."/>
            <person name="Gundlach H."/>
            <person name="Hanada K."/>
            <person name="Heyl A."/>
            <person name="Hicks K.A."/>
            <person name="Hugh J."/>
            <person name="Lohr M."/>
            <person name="Mayer K."/>
            <person name="Melkozernov A."/>
            <person name="Murata T."/>
            <person name="Nelson D."/>
            <person name="Pils B."/>
            <person name="Prigge M."/>
            <person name="Reiss B."/>
            <person name="Renner T."/>
            <person name="Rombauts S."/>
            <person name="Rushton P."/>
            <person name="Sanderfoot A."/>
            <person name="Schween G."/>
            <person name="Shiu S.-H."/>
            <person name="Stueber K."/>
            <person name="Theodoulou F.L."/>
            <person name="Tu H."/>
            <person name="Van de Peer Y."/>
            <person name="Verrier P.J."/>
            <person name="Waters E."/>
            <person name="Wood A."/>
            <person name="Yang L."/>
            <person name="Cove D."/>
            <person name="Cuming A."/>
            <person name="Hasebe M."/>
            <person name="Lucas S."/>
            <person name="Mishler D.B."/>
            <person name="Reski R."/>
            <person name="Grigoriev I."/>
            <person name="Quatrano R.S."/>
            <person name="Boore J.L."/>
        </authorList>
    </citation>
    <scope>NUCLEOTIDE SEQUENCE [LARGE SCALE GENOMIC DNA]</scope>
    <source>
        <strain evidence="11 12">cv. Gransden 2004</strain>
    </source>
</reference>
<dbReference type="SMART" id="SM00380">
    <property type="entry name" value="AP2"/>
    <property type="match status" value="1"/>
</dbReference>
<dbReference type="EnsemblPlants" id="Pp3c25_12880V3.2">
    <property type="protein sequence ID" value="Pp3c25_12880V3.2"/>
    <property type="gene ID" value="Pp3c25_12880"/>
</dbReference>
<evidence type="ECO:0000256" key="3">
    <source>
        <dbReference type="ARBA" id="ARBA00023125"/>
    </source>
</evidence>
<dbReference type="Gramene" id="Pp3c25_12880V3.1">
    <property type="protein sequence ID" value="Pp3c25_12880V3.1"/>
    <property type="gene ID" value="Pp3c25_12880"/>
</dbReference>
<dbReference type="InterPro" id="IPR001471">
    <property type="entry name" value="AP2/ERF_dom"/>
</dbReference>
<evidence type="ECO:0000256" key="5">
    <source>
        <dbReference type="ARBA" id="ARBA00023163"/>
    </source>
</evidence>
<comment type="subcellular location">
    <subcellularLocation>
        <location evidence="1">Nucleus</location>
    </subcellularLocation>
</comment>
<dbReference type="InterPro" id="IPR045277">
    <property type="entry name" value="DRE1A-I"/>
</dbReference>
<dbReference type="RefSeq" id="XP_024365598.1">
    <property type="nucleotide sequence ID" value="XM_024509830.2"/>
</dbReference>
<dbReference type="SUPFAM" id="SSF54171">
    <property type="entry name" value="DNA-binding domain"/>
    <property type="match status" value="1"/>
</dbReference>
<accession>A0A2K1IEN3</accession>
<dbReference type="GO" id="GO:0000976">
    <property type="term" value="F:transcription cis-regulatory region binding"/>
    <property type="evidence" value="ECO:0000318"/>
    <property type="project" value="GO_Central"/>
</dbReference>
<dbReference type="Gramene" id="Pp3c25_12880V3.2">
    <property type="protein sequence ID" value="Pp3c25_12880V3.2"/>
    <property type="gene ID" value="Pp3c25_12880"/>
</dbReference>
<evidence type="ECO:0000313" key="11">
    <source>
        <dbReference type="EnsemblPlants" id="Pp3c25_12880V3.1"/>
    </source>
</evidence>
<keyword evidence="2" id="KW-0805">Transcription regulation</keyword>
<feature type="region of interest" description="Disordered" evidence="8">
    <location>
        <begin position="285"/>
        <end position="327"/>
    </location>
</feature>
<dbReference type="InterPro" id="IPR016177">
    <property type="entry name" value="DNA-bd_dom_sf"/>
</dbReference>
<keyword evidence="4" id="KW-0010">Activator</keyword>
<dbReference type="Gene3D" id="3.30.730.10">
    <property type="entry name" value="AP2/ERF domain"/>
    <property type="match status" value="1"/>
</dbReference>
<keyword evidence="6" id="KW-0539">Nucleus</keyword>
<dbReference type="PROSITE" id="PS51032">
    <property type="entry name" value="AP2_ERF"/>
    <property type="match status" value="1"/>
</dbReference>
<dbReference type="GeneID" id="112277463"/>
<dbReference type="GO" id="GO:0005634">
    <property type="term" value="C:nucleus"/>
    <property type="evidence" value="ECO:0000318"/>
    <property type="project" value="GO_Central"/>
</dbReference>
<dbReference type="PANTHER" id="PTHR31839">
    <property type="entry name" value="DEHYDRATION-RESPONSIVE ELEMENT-BINDING PROTEIN 1D"/>
    <property type="match status" value="1"/>
</dbReference>
<dbReference type="InterPro" id="IPR036955">
    <property type="entry name" value="AP2/ERF_dom_sf"/>
</dbReference>
<dbReference type="KEGG" id="ppp:112277463"/>
<proteinExistence type="inferred from homology"/>
<evidence type="ECO:0000256" key="7">
    <source>
        <dbReference type="ARBA" id="ARBA00024343"/>
    </source>
</evidence>
<evidence type="ECO:0000256" key="4">
    <source>
        <dbReference type="ARBA" id="ARBA00023159"/>
    </source>
</evidence>
<evidence type="ECO:0000256" key="8">
    <source>
        <dbReference type="SAM" id="MobiDB-lite"/>
    </source>
</evidence>
<keyword evidence="3" id="KW-0238">DNA-binding</keyword>
<dbReference type="GO" id="GO:0003700">
    <property type="term" value="F:DNA-binding transcription factor activity"/>
    <property type="evidence" value="ECO:0000318"/>
    <property type="project" value="GO_Central"/>
</dbReference>
<dbReference type="PANTHER" id="PTHR31839:SF2">
    <property type="entry name" value="DEHYDRATION-RESPONSIVE ELEMENT-BINDING PROTEIN 1D"/>
    <property type="match status" value="1"/>
</dbReference>
<dbReference type="OrthoDB" id="568096at2759"/>
<organism evidence="10">
    <name type="scientific">Physcomitrium patens</name>
    <name type="common">Spreading-leaved earth moss</name>
    <name type="synonym">Physcomitrella patens</name>
    <dbReference type="NCBI Taxonomy" id="3218"/>
    <lineage>
        <taxon>Eukaryota</taxon>
        <taxon>Viridiplantae</taxon>
        <taxon>Streptophyta</taxon>
        <taxon>Embryophyta</taxon>
        <taxon>Bryophyta</taxon>
        <taxon>Bryophytina</taxon>
        <taxon>Bryopsida</taxon>
        <taxon>Funariidae</taxon>
        <taxon>Funariales</taxon>
        <taxon>Funariaceae</taxon>
        <taxon>Physcomitrium</taxon>
    </lineage>
</organism>
<protein>
    <recommendedName>
        <fullName evidence="9">AP2/ERF domain-containing protein</fullName>
    </recommendedName>
</protein>
<dbReference type="EnsemblPlants" id="Pp3c25_12880V3.1">
    <property type="protein sequence ID" value="Pp3c25_12880V3.1"/>
    <property type="gene ID" value="Pp3c25_12880"/>
</dbReference>
<dbReference type="EMBL" id="ABEU02000025">
    <property type="protein sequence ID" value="PNR27741.1"/>
    <property type="molecule type" value="Genomic_DNA"/>
</dbReference>
<feature type="compositionally biased region" description="Low complexity" evidence="8">
    <location>
        <begin position="300"/>
        <end position="314"/>
    </location>
</feature>
<gene>
    <name evidence="11" type="primary">LOC112277463</name>
    <name evidence="10" type="ORF">PHYPA_029893</name>
</gene>
<comment type="similarity">
    <text evidence="7">Belongs to the AP2/ERF transcription factor family. ERF subfamily.</text>
</comment>
<dbReference type="PaxDb" id="3218-PP1S57_140V6.1"/>
<evidence type="ECO:0000256" key="2">
    <source>
        <dbReference type="ARBA" id="ARBA00023015"/>
    </source>
</evidence>
<keyword evidence="5" id="KW-0804">Transcription</keyword>
<dbReference type="Proteomes" id="UP000006727">
    <property type="component" value="Chromosome 25"/>
</dbReference>
<reference evidence="11" key="3">
    <citation type="submission" date="2020-12" db="UniProtKB">
        <authorList>
            <consortium name="EnsemblPlants"/>
        </authorList>
    </citation>
    <scope>IDENTIFICATION</scope>
</reference>
<keyword evidence="12" id="KW-1185">Reference proteome</keyword>
<evidence type="ECO:0000256" key="6">
    <source>
        <dbReference type="ARBA" id="ARBA00023242"/>
    </source>
</evidence>
<dbReference type="AlphaFoldDB" id="A0A2K1IEN3"/>
<reference evidence="10 12" key="2">
    <citation type="journal article" date="2018" name="Plant J.">
        <title>The Physcomitrella patens chromosome-scale assembly reveals moss genome structure and evolution.</title>
        <authorList>
            <person name="Lang D."/>
            <person name="Ullrich K.K."/>
            <person name="Murat F."/>
            <person name="Fuchs J."/>
            <person name="Jenkins J."/>
            <person name="Haas F.B."/>
            <person name="Piednoel M."/>
            <person name="Gundlach H."/>
            <person name="Van Bel M."/>
            <person name="Meyberg R."/>
            <person name="Vives C."/>
            <person name="Morata J."/>
            <person name="Symeonidi A."/>
            <person name="Hiss M."/>
            <person name="Muchero W."/>
            <person name="Kamisugi Y."/>
            <person name="Saleh O."/>
            <person name="Blanc G."/>
            <person name="Decker E.L."/>
            <person name="van Gessel N."/>
            <person name="Grimwood J."/>
            <person name="Hayes R.D."/>
            <person name="Graham S.W."/>
            <person name="Gunter L.E."/>
            <person name="McDaniel S.F."/>
            <person name="Hoernstein S.N.W."/>
            <person name="Larsson A."/>
            <person name="Li F.W."/>
            <person name="Perroud P.F."/>
            <person name="Phillips J."/>
            <person name="Ranjan P."/>
            <person name="Rokshar D.S."/>
            <person name="Rothfels C.J."/>
            <person name="Schneider L."/>
            <person name="Shu S."/>
            <person name="Stevenson D.W."/>
            <person name="Thummler F."/>
            <person name="Tillich M."/>
            <person name="Villarreal Aguilar J.C."/>
            <person name="Widiez T."/>
            <person name="Wong G.K."/>
            <person name="Wymore A."/>
            <person name="Zhang Y."/>
            <person name="Zimmer A.D."/>
            <person name="Quatrano R.S."/>
            <person name="Mayer K.F.X."/>
            <person name="Goodstein D."/>
            <person name="Casacuberta J.M."/>
            <person name="Vandepoele K."/>
            <person name="Reski R."/>
            <person name="Cuming A.C."/>
            <person name="Tuskan G.A."/>
            <person name="Maumus F."/>
            <person name="Salse J."/>
            <person name="Schmutz J."/>
            <person name="Rensing S.A."/>
        </authorList>
    </citation>
    <scope>NUCLEOTIDE SEQUENCE [LARGE SCALE GENOMIC DNA]</scope>
    <source>
        <strain evidence="11 12">cv. Gransden 2004</strain>
    </source>
</reference>
<feature type="domain" description="AP2/ERF" evidence="9">
    <location>
        <begin position="176"/>
        <end position="234"/>
    </location>
</feature>
<evidence type="ECO:0000313" key="12">
    <source>
        <dbReference type="Proteomes" id="UP000006727"/>
    </source>
</evidence>
<evidence type="ECO:0000313" key="10">
    <source>
        <dbReference type="EMBL" id="PNR27741.1"/>
    </source>
</evidence>
<sequence length="361" mass="40632">MPDQDRRAQFLHSLGHGLESGKRCSSCPAFRVTYQADCVCCGRKVDHHEFSKVDAGKAPMNMKRETSTETYPLLVSQPLAQGNQAPHCRRAGRRRHKLCSIPILRTANSFQSRPCAEIGDRVRSMTTLSGGFKNSKLISQQPNQVVVRSSSSRLSKYVHQRNLGKLSAVKVGGHHEFRGVRTRKGVKGFLVEIRPPRWKRTIWLGTYSTDVEAAGAFDAGVFYTNKPDKKYNFRDLEREFPPLPPHLRLDNAESMNEIKCFVQKQAKEAAAAARRMWNNGVQLHQDESVKEMSEAEVADTDTSNESSELSSLSEDLPKTAEVGFEGEYGDMPLDMEYLRGAQESDDWIDELMLEQDGLPQL</sequence>
<evidence type="ECO:0000259" key="9">
    <source>
        <dbReference type="PROSITE" id="PS51032"/>
    </source>
</evidence>
<evidence type="ECO:0000256" key="1">
    <source>
        <dbReference type="ARBA" id="ARBA00004123"/>
    </source>
</evidence>
<name>A0A2K1IEN3_PHYPA</name>